<gene>
    <name evidence="2" type="ORF">DSM25559_4921</name>
</gene>
<feature type="region of interest" description="Disordered" evidence="1">
    <location>
        <begin position="50"/>
        <end position="72"/>
    </location>
</feature>
<accession>A0A1R3U3X7</accession>
<proteinExistence type="predicted"/>
<reference evidence="3" key="1">
    <citation type="submission" date="2016-10" db="EMBL/GenBank/DDBJ databases">
        <authorList>
            <person name="Wibberg D."/>
        </authorList>
    </citation>
    <scope>NUCLEOTIDE SEQUENCE [LARGE SCALE GENOMIC DNA]</scope>
</reference>
<organism evidence="2 3">
    <name type="scientific">Agrobacterium rosae</name>
    <dbReference type="NCBI Taxonomy" id="1972867"/>
    <lineage>
        <taxon>Bacteria</taxon>
        <taxon>Pseudomonadati</taxon>
        <taxon>Pseudomonadota</taxon>
        <taxon>Alphaproteobacteria</taxon>
        <taxon>Hyphomicrobiales</taxon>
        <taxon>Rhizobiaceae</taxon>
        <taxon>Rhizobium/Agrobacterium group</taxon>
        <taxon>Agrobacterium</taxon>
    </lineage>
</organism>
<name>A0A1R3U3X7_9HYPH</name>
<dbReference type="Proteomes" id="UP000187891">
    <property type="component" value="Unassembled WGS sequence"/>
</dbReference>
<dbReference type="AlphaFoldDB" id="A0A1R3U3X7"/>
<evidence type="ECO:0000313" key="3">
    <source>
        <dbReference type="Proteomes" id="UP000187891"/>
    </source>
</evidence>
<sequence>MGKSDFSWISVSDAFDSIVTDGASKLTVKLKRPVQAALLEFTIVRPVRFLSPNPIDADGKADRSNRDRPLDR</sequence>
<dbReference type="Gene3D" id="3.40.190.10">
    <property type="entry name" value="Periplasmic binding protein-like II"/>
    <property type="match status" value="1"/>
</dbReference>
<dbReference type="EMBL" id="FMUE01000020">
    <property type="protein sequence ID" value="SCX35362.1"/>
    <property type="molecule type" value="Genomic_DNA"/>
</dbReference>
<feature type="compositionally biased region" description="Basic and acidic residues" evidence="1">
    <location>
        <begin position="57"/>
        <end position="72"/>
    </location>
</feature>
<protein>
    <submittedName>
        <fullName evidence="2">Nickel ABC transporter, nickel/metallophore periplasmic binding protein</fullName>
    </submittedName>
</protein>
<evidence type="ECO:0000313" key="2">
    <source>
        <dbReference type="EMBL" id="SCX35362.1"/>
    </source>
</evidence>
<dbReference type="STRING" id="1907666.DSM25559_4921"/>
<evidence type="ECO:0000256" key="1">
    <source>
        <dbReference type="SAM" id="MobiDB-lite"/>
    </source>
</evidence>